<dbReference type="Pfam" id="PF04362">
    <property type="entry name" value="Iron_traffic"/>
    <property type="match status" value="1"/>
</dbReference>
<dbReference type="PANTHER" id="PTHR36965:SF1">
    <property type="entry name" value="FE(2+)-TRAFFICKING PROTEIN-RELATED"/>
    <property type="match status" value="1"/>
</dbReference>
<dbReference type="SUPFAM" id="SSF111148">
    <property type="entry name" value="YggX-like"/>
    <property type="match status" value="1"/>
</dbReference>
<dbReference type="Proteomes" id="UP001484239">
    <property type="component" value="Unassembled WGS sequence"/>
</dbReference>
<keyword evidence="1" id="KW-0408">Iron</keyword>
<evidence type="ECO:0000313" key="2">
    <source>
        <dbReference type="EMBL" id="MEK9500731.1"/>
    </source>
</evidence>
<name>A0ABU9E7M0_9BACT</name>
<comment type="caution">
    <text evidence="2">The sequence shown here is derived from an EMBL/GenBank/DDBJ whole genome shotgun (WGS) entry which is preliminary data.</text>
</comment>
<dbReference type="Gene3D" id="1.10.3880.10">
    <property type="entry name" value="Fe(II) trafficking protein YggX"/>
    <property type="match status" value="1"/>
</dbReference>
<evidence type="ECO:0000313" key="3">
    <source>
        <dbReference type="Proteomes" id="UP001484239"/>
    </source>
</evidence>
<keyword evidence="3" id="KW-1185">Reference proteome</keyword>
<dbReference type="InterPro" id="IPR007457">
    <property type="entry name" value="Fe_traffick_prot_YggX"/>
</dbReference>
<accession>A0ABU9E7M0</accession>
<reference evidence="2 3" key="1">
    <citation type="submission" date="2024-02" db="EMBL/GenBank/DDBJ databases">
        <title>A novel Gemmatimonadota bacterium.</title>
        <authorList>
            <person name="Du Z.-J."/>
            <person name="Ye Y.-Q."/>
        </authorList>
    </citation>
    <scope>NUCLEOTIDE SEQUENCE [LARGE SCALE GENOMIC DNA]</scope>
    <source>
        <strain evidence="2 3">DH-20</strain>
    </source>
</reference>
<sequence>MDNIECRRCGEGPRLERAPFRSELGERIVNEICGNCWKEWLQHQTLLINHYGLDPREQKSRDFLYSQIEQVLLGDGTAEQVDTTKQGSVEW</sequence>
<dbReference type="InterPro" id="IPR036766">
    <property type="entry name" value="Fe_traffick_prot_YggX_sf"/>
</dbReference>
<protein>
    <submittedName>
        <fullName evidence="2">Fe(2+)-trafficking protein</fullName>
    </submittedName>
</protein>
<dbReference type="EMBL" id="JBBHLI010000003">
    <property type="protein sequence ID" value="MEK9500731.1"/>
    <property type="molecule type" value="Genomic_DNA"/>
</dbReference>
<dbReference type="PANTHER" id="PTHR36965">
    <property type="entry name" value="FE(2+)-TRAFFICKING PROTEIN-RELATED"/>
    <property type="match status" value="1"/>
</dbReference>
<dbReference type="RefSeq" id="WP_405279812.1">
    <property type="nucleotide sequence ID" value="NZ_CP144380.1"/>
</dbReference>
<evidence type="ECO:0000256" key="1">
    <source>
        <dbReference type="ARBA" id="ARBA00023004"/>
    </source>
</evidence>
<gene>
    <name evidence="2" type="ORF">WI372_07070</name>
</gene>
<organism evidence="2 3">
    <name type="scientific">Gaopeijia maritima</name>
    <dbReference type="NCBI Taxonomy" id="3119007"/>
    <lineage>
        <taxon>Bacteria</taxon>
        <taxon>Pseudomonadati</taxon>
        <taxon>Gemmatimonadota</taxon>
        <taxon>Longimicrobiia</taxon>
        <taxon>Gaopeijiales</taxon>
        <taxon>Gaopeijiaceae</taxon>
        <taxon>Gaopeijia</taxon>
    </lineage>
</organism>
<proteinExistence type="predicted"/>